<gene>
    <name evidence="2" type="ORF">BDZ90DRAFT_156889</name>
</gene>
<feature type="region of interest" description="Disordered" evidence="1">
    <location>
        <begin position="1"/>
        <end position="57"/>
    </location>
</feature>
<dbReference type="AlphaFoldDB" id="A0A316URI0"/>
<dbReference type="GeneID" id="37025399"/>
<reference evidence="2 3" key="1">
    <citation type="journal article" date="2018" name="Mol. Biol. Evol.">
        <title>Broad Genomic Sampling Reveals a Smut Pathogenic Ancestry of the Fungal Clade Ustilaginomycotina.</title>
        <authorList>
            <person name="Kijpornyongpan T."/>
            <person name="Mondo S.J."/>
            <person name="Barry K."/>
            <person name="Sandor L."/>
            <person name="Lee J."/>
            <person name="Lipzen A."/>
            <person name="Pangilinan J."/>
            <person name="LaButti K."/>
            <person name="Hainaut M."/>
            <person name="Henrissat B."/>
            <person name="Grigoriev I.V."/>
            <person name="Spatafora J.W."/>
            <person name="Aime M.C."/>
        </authorList>
    </citation>
    <scope>NUCLEOTIDE SEQUENCE [LARGE SCALE GENOMIC DNA]</scope>
    <source>
        <strain evidence="2 3">MCA 5214</strain>
    </source>
</reference>
<evidence type="ECO:0000313" key="3">
    <source>
        <dbReference type="Proteomes" id="UP000245884"/>
    </source>
</evidence>
<dbReference type="Proteomes" id="UP000245884">
    <property type="component" value="Unassembled WGS sequence"/>
</dbReference>
<evidence type="ECO:0000256" key="1">
    <source>
        <dbReference type="SAM" id="MobiDB-lite"/>
    </source>
</evidence>
<accession>A0A316URI0</accession>
<dbReference type="EMBL" id="KZ819666">
    <property type="protein sequence ID" value="PWN27919.1"/>
    <property type="molecule type" value="Genomic_DNA"/>
</dbReference>
<feature type="region of interest" description="Disordered" evidence="1">
    <location>
        <begin position="85"/>
        <end position="108"/>
    </location>
</feature>
<dbReference type="RefSeq" id="XP_025362531.1">
    <property type="nucleotide sequence ID" value="XM_025503576.1"/>
</dbReference>
<organism evidence="2 3">
    <name type="scientific">Jaminaea rosea</name>
    <dbReference type="NCBI Taxonomy" id="1569628"/>
    <lineage>
        <taxon>Eukaryota</taxon>
        <taxon>Fungi</taxon>
        <taxon>Dikarya</taxon>
        <taxon>Basidiomycota</taxon>
        <taxon>Ustilaginomycotina</taxon>
        <taxon>Exobasidiomycetes</taxon>
        <taxon>Microstromatales</taxon>
        <taxon>Microstromatales incertae sedis</taxon>
        <taxon>Jaminaea</taxon>
    </lineage>
</organism>
<evidence type="ECO:0000313" key="2">
    <source>
        <dbReference type="EMBL" id="PWN27919.1"/>
    </source>
</evidence>
<name>A0A316URI0_9BASI</name>
<keyword evidence="3" id="KW-1185">Reference proteome</keyword>
<sequence>MTSHRLTAEKGPTIPIRPKMDGAAGRFSIQRGRQRRRFKLSKQPALHGNESMTAGRPASKLAWLDKMNERAREMEYGWGASPRIKARVQQQQQQREQASVPVTEWPRPGELVASSAKVPRHAVCGSLNGQPHPGHLHRPRSDGPDVGAPVSPTGKKAGRQRELVASPRSPSGAWTKTTSVRCIHCKAAANLRGRMSGAENEGR</sequence>
<proteinExistence type="predicted"/>
<protein>
    <submittedName>
        <fullName evidence="2">Uncharacterized protein</fullName>
    </submittedName>
</protein>
<feature type="region of interest" description="Disordered" evidence="1">
    <location>
        <begin position="123"/>
        <end position="178"/>
    </location>
</feature>
<feature type="compositionally biased region" description="Polar residues" evidence="1">
    <location>
        <begin position="168"/>
        <end position="178"/>
    </location>
</feature>